<sequence length="78" mass="8766">MRESLSSLKDIEISWPYGGRPVTCRGFNVPFVCVQDFFFRNGANPFSEKALMTHEIDGDGGVYEDGTVGAEARYELFH</sequence>
<protein>
    <submittedName>
        <fullName evidence="1">Uncharacterized protein</fullName>
    </submittedName>
</protein>
<comment type="caution">
    <text evidence="1">The sequence shown here is derived from an EMBL/GenBank/DDBJ whole genome shotgun (WGS) entry which is preliminary data.</text>
</comment>
<dbReference type="EMBL" id="CAJPDR010000417">
    <property type="protein sequence ID" value="CAF9935720.1"/>
    <property type="molecule type" value="Genomic_DNA"/>
</dbReference>
<accession>A0A8H3IZ46</accession>
<evidence type="ECO:0000313" key="2">
    <source>
        <dbReference type="Proteomes" id="UP000664203"/>
    </source>
</evidence>
<proteinExistence type="predicted"/>
<gene>
    <name evidence="1" type="ORF">ALECFALPRED_006530</name>
</gene>
<dbReference type="AlphaFoldDB" id="A0A8H3IZ46"/>
<evidence type="ECO:0000313" key="1">
    <source>
        <dbReference type="EMBL" id="CAF9935720.1"/>
    </source>
</evidence>
<keyword evidence="2" id="KW-1185">Reference proteome</keyword>
<organism evidence="1 2">
    <name type="scientific">Alectoria fallacina</name>
    <dbReference type="NCBI Taxonomy" id="1903189"/>
    <lineage>
        <taxon>Eukaryota</taxon>
        <taxon>Fungi</taxon>
        <taxon>Dikarya</taxon>
        <taxon>Ascomycota</taxon>
        <taxon>Pezizomycotina</taxon>
        <taxon>Lecanoromycetes</taxon>
        <taxon>OSLEUM clade</taxon>
        <taxon>Lecanoromycetidae</taxon>
        <taxon>Lecanorales</taxon>
        <taxon>Lecanorineae</taxon>
        <taxon>Parmeliaceae</taxon>
        <taxon>Alectoria</taxon>
    </lineage>
</organism>
<dbReference type="Proteomes" id="UP000664203">
    <property type="component" value="Unassembled WGS sequence"/>
</dbReference>
<reference evidence="1" key="1">
    <citation type="submission" date="2021-03" db="EMBL/GenBank/DDBJ databases">
        <authorList>
            <person name="Tagirdzhanova G."/>
        </authorList>
    </citation>
    <scope>NUCLEOTIDE SEQUENCE</scope>
</reference>
<name>A0A8H3IZ46_9LECA</name>